<dbReference type="Pfam" id="PF03476">
    <property type="entry name" value="MOSC_N"/>
    <property type="match status" value="1"/>
</dbReference>
<dbReference type="SUPFAM" id="SSF50800">
    <property type="entry name" value="PK beta-barrel domain-like"/>
    <property type="match status" value="1"/>
</dbReference>
<name>A0A6A6QMI2_9PEZI</name>
<dbReference type="InterPro" id="IPR005303">
    <property type="entry name" value="MOCOS_middle"/>
</dbReference>
<dbReference type="AlphaFoldDB" id="A0A6A6QMI2"/>
<dbReference type="PROSITE" id="PS51340">
    <property type="entry name" value="MOSC"/>
    <property type="match status" value="1"/>
</dbReference>
<dbReference type="GO" id="GO:0003824">
    <property type="term" value="F:catalytic activity"/>
    <property type="evidence" value="ECO:0007669"/>
    <property type="project" value="InterPro"/>
</dbReference>
<evidence type="ECO:0000259" key="2">
    <source>
        <dbReference type="PROSITE" id="PS51340"/>
    </source>
</evidence>
<dbReference type="Pfam" id="PF03473">
    <property type="entry name" value="MOSC"/>
    <property type="match status" value="1"/>
</dbReference>
<keyword evidence="1" id="KW-0812">Transmembrane</keyword>
<dbReference type="InterPro" id="IPR011037">
    <property type="entry name" value="Pyrv_Knase-like_insert_dom_sf"/>
</dbReference>
<protein>
    <recommendedName>
        <fullName evidence="2">MOSC domain-containing protein</fullName>
    </recommendedName>
</protein>
<evidence type="ECO:0000256" key="1">
    <source>
        <dbReference type="SAM" id="Phobius"/>
    </source>
</evidence>
<reference evidence="3" key="1">
    <citation type="journal article" date="2020" name="Stud. Mycol.">
        <title>101 Dothideomycetes genomes: a test case for predicting lifestyles and emergence of pathogens.</title>
        <authorList>
            <person name="Haridas S."/>
            <person name="Albert R."/>
            <person name="Binder M."/>
            <person name="Bloem J."/>
            <person name="Labutti K."/>
            <person name="Salamov A."/>
            <person name="Andreopoulos B."/>
            <person name="Baker S."/>
            <person name="Barry K."/>
            <person name="Bills G."/>
            <person name="Bluhm B."/>
            <person name="Cannon C."/>
            <person name="Castanera R."/>
            <person name="Culley D."/>
            <person name="Daum C."/>
            <person name="Ezra D."/>
            <person name="Gonzalez J."/>
            <person name="Henrissat B."/>
            <person name="Kuo A."/>
            <person name="Liang C."/>
            <person name="Lipzen A."/>
            <person name="Lutzoni F."/>
            <person name="Magnuson J."/>
            <person name="Mondo S."/>
            <person name="Nolan M."/>
            <person name="Ohm R."/>
            <person name="Pangilinan J."/>
            <person name="Park H.-J."/>
            <person name="Ramirez L."/>
            <person name="Alfaro M."/>
            <person name="Sun H."/>
            <person name="Tritt A."/>
            <person name="Yoshinaga Y."/>
            <person name="Zwiers L.-H."/>
            <person name="Turgeon B."/>
            <person name="Goodwin S."/>
            <person name="Spatafora J."/>
            <person name="Crous P."/>
            <person name="Grigoriev I."/>
        </authorList>
    </citation>
    <scope>NUCLEOTIDE SEQUENCE</scope>
    <source>
        <strain evidence="3">CBS 269.34</strain>
    </source>
</reference>
<dbReference type="PANTHER" id="PTHR14237:SF19">
    <property type="entry name" value="MITOCHONDRIAL AMIDOXIME REDUCING COMPONENT 1"/>
    <property type="match status" value="1"/>
</dbReference>
<dbReference type="PANTHER" id="PTHR14237">
    <property type="entry name" value="MOLYBDOPTERIN COFACTOR SULFURASE MOSC"/>
    <property type="match status" value="1"/>
</dbReference>
<dbReference type="SUPFAM" id="SSF141673">
    <property type="entry name" value="MOSC N-terminal domain-like"/>
    <property type="match status" value="1"/>
</dbReference>
<feature type="transmembrane region" description="Helical" evidence="1">
    <location>
        <begin position="6"/>
        <end position="26"/>
    </location>
</feature>
<accession>A0A6A6QMI2</accession>
<dbReference type="GO" id="GO:0030151">
    <property type="term" value="F:molybdenum ion binding"/>
    <property type="evidence" value="ECO:0007669"/>
    <property type="project" value="InterPro"/>
</dbReference>
<gene>
    <name evidence="3" type="ORF">BU16DRAFT_528644</name>
</gene>
<organism evidence="3 4">
    <name type="scientific">Lophium mytilinum</name>
    <dbReference type="NCBI Taxonomy" id="390894"/>
    <lineage>
        <taxon>Eukaryota</taxon>
        <taxon>Fungi</taxon>
        <taxon>Dikarya</taxon>
        <taxon>Ascomycota</taxon>
        <taxon>Pezizomycotina</taxon>
        <taxon>Dothideomycetes</taxon>
        <taxon>Pleosporomycetidae</taxon>
        <taxon>Mytilinidiales</taxon>
        <taxon>Mytilinidiaceae</taxon>
        <taxon>Lophium</taxon>
    </lineage>
</organism>
<keyword evidence="4" id="KW-1185">Reference proteome</keyword>
<dbReference type="OrthoDB" id="17255at2759"/>
<dbReference type="EMBL" id="MU004192">
    <property type="protein sequence ID" value="KAF2493334.1"/>
    <property type="molecule type" value="Genomic_DNA"/>
</dbReference>
<dbReference type="Proteomes" id="UP000799750">
    <property type="component" value="Unassembled WGS sequence"/>
</dbReference>
<evidence type="ECO:0000313" key="3">
    <source>
        <dbReference type="EMBL" id="KAF2493334.1"/>
    </source>
</evidence>
<feature type="domain" description="MOSC" evidence="2">
    <location>
        <begin position="181"/>
        <end position="356"/>
    </location>
</feature>
<sequence length="368" mass="40829">MALSKALQAVIVTAILILPLSIYLIINQWSKRSRIPLPPPTTITNLFLHPIKSCHGISVTSARLLPTGLDLDRQWMWVSYPDRKFLTIRQNARMTLIRPSYDSASDTLTITAPAPSSVDEKLTFTIPAHPSPTWLAENTHVQDATVWSTTMPTYEYPAALTHPFNAFFAQDVRLVYKPPISSSPRALVGNGSKKILGRAASTCFADLFPVLVGSEKSIAELNTRLAAQDEDVIGVTRFRPNILVDGVEPWAEDRWKTLRIVPAAAAASDAASTFYANVMHELVSESVVLDVVARCARCHVPNVDPETAVEHKRQPWDTLMKYRRVDPGIRFKPCFGMLCVPRKAAEVRVGMKVMVTEVTDGHRYIAGM</sequence>
<dbReference type="InterPro" id="IPR005302">
    <property type="entry name" value="MoCF_Sase_C"/>
</dbReference>
<dbReference type="GO" id="GO:0030170">
    <property type="term" value="F:pyridoxal phosphate binding"/>
    <property type="evidence" value="ECO:0007669"/>
    <property type="project" value="InterPro"/>
</dbReference>
<keyword evidence="1" id="KW-1133">Transmembrane helix</keyword>
<keyword evidence="1" id="KW-0472">Membrane</keyword>
<proteinExistence type="predicted"/>
<evidence type="ECO:0000313" key="4">
    <source>
        <dbReference type="Proteomes" id="UP000799750"/>
    </source>
</evidence>